<sequence>MCPPCVIGYVRQFGSTHTSLRIVARNINMDPALDGAQEPSWRDVTGGDPSEADIVKILRRASAASTDTGRLTVVSTESAADHTWRKHALRQRDCRSARRAVRSYRRRVAEILRQDDRIVRAVSSGACGRVRGAFEFSTASKPGGRARHLKVSHGVTMSRILLSRKEYTEMKWRGVEAVGRVPHRLWTFDTRGEVVVWPFVAGTAQSGTRLYTDIEGRQRELARSGVKRGSLSAAAEGDAHSVVATEKMDEDPGAAEDPHLMRDLQLSSTSFLRTANGSDKVRVVALSFDGPVLIQKTITDGFDSSYVGDPRLAANTLTVAADGGPVCRRSLTAVTVTLSTQHFHTHQSPLLPLLYILSGEHQLHSGIGRQLREAIRAVAEHTYLVPFRDGSEADADDPPTAFVGVRVSSLLRLYGDNCMQDHFLSLTGGSDAWRCAKAWPCPEEYLLTPSSQSKKVSRLRTVAMVEEHWLLAVWTLARWCALRTSTWNCVGGLVGIVCNGCQTLIPYEFLGTTHLACRQEHFHLLEVPQAEIFQLLPACVMGQVFRAERRAFGGVRGYPIIPEMPIVFQSAVLHDA</sequence>
<name>A0A1X6NPQ8_PORUM</name>
<accession>A0A1X6NPQ8</accession>
<evidence type="ECO:0000313" key="2">
    <source>
        <dbReference type="Proteomes" id="UP000218209"/>
    </source>
</evidence>
<proteinExistence type="predicted"/>
<organism evidence="1 2">
    <name type="scientific">Porphyra umbilicalis</name>
    <name type="common">Purple laver</name>
    <name type="synonym">Red alga</name>
    <dbReference type="NCBI Taxonomy" id="2786"/>
    <lineage>
        <taxon>Eukaryota</taxon>
        <taxon>Rhodophyta</taxon>
        <taxon>Bangiophyceae</taxon>
        <taxon>Bangiales</taxon>
        <taxon>Bangiaceae</taxon>
        <taxon>Porphyra</taxon>
    </lineage>
</organism>
<dbReference type="Proteomes" id="UP000218209">
    <property type="component" value="Unassembled WGS sequence"/>
</dbReference>
<dbReference type="EMBL" id="KV919237">
    <property type="protein sequence ID" value="OSX70577.1"/>
    <property type="molecule type" value="Genomic_DNA"/>
</dbReference>
<evidence type="ECO:0000313" key="1">
    <source>
        <dbReference type="EMBL" id="OSX70577.1"/>
    </source>
</evidence>
<keyword evidence="2" id="KW-1185">Reference proteome</keyword>
<protein>
    <submittedName>
        <fullName evidence="1">Uncharacterized protein</fullName>
    </submittedName>
</protein>
<gene>
    <name evidence="1" type="ORF">BU14_0717s0004</name>
</gene>
<reference evidence="1 2" key="1">
    <citation type="submission" date="2017-03" db="EMBL/GenBank/DDBJ databases">
        <title>WGS assembly of Porphyra umbilicalis.</title>
        <authorList>
            <person name="Brawley S.H."/>
            <person name="Blouin N.A."/>
            <person name="Ficko-Blean E."/>
            <person name="Wheeler G.L."/>
            <person name="Lohr M."/>
            <person name="Goodson H.V."/>
            <person name="Jenkins J.W."/>
            <person name="Blaby-Haas C.E."/>
            <person name="Helliwell K.E."/>
            <person name="Chan C."/>
            <person name="Marriage T."/>
            <person name="Bhattacharya D."/>
            <person name="Klein A.S."/>
            <person name="Badis Y."/>
            <person name="Brodie J."/>
            <person name="Cao Y."/>
            <person name="Collen J."/>
            <person name="Dittami S.M."/>
            <person name="Gachon C.M."/>
            <person name="Green B.R."/>
            <person name="Karpowicz S."/>
            <person name="Kim J.W."/>
            <person name="Kudahl U."/>
            <person name="Lin S."/>
            <person name="Michel G."/>
            <person name="Mittag M."/>
            <person name="Olson B.J."/>
            <person name="Pangilinan J."/>
            <person name="Peng Y."/>
            <person name="Qiu H."/>
            <person name="Shu S."/>
            <person name="Singer J.T."/>
            <person name="Smith A.G."/>
            <person name="Sprecher B.N."/>
            <person name="Wagner V."/>
            <person name="Wang W."/>
            <person name="Wang Z.-Y."/>
            <person name="Yan J."/>
            <person name="Yarish C."/>
            <person name="Zoeuner-Riek S."/>
            <person name="Zhuang Y."/>
            <person name="Zou Y."/>
            <person name="Lindquist E.A."/>
            <person name="Grimwood J."/>
            <person name="Barry K."/>
            <person name="Rokhsar D.S."/>
            <person name="Schmutz J."/>
            <person name="Stiller J.W."/>
            <person name="Grossman A.R."/>
            <person name="Prochnik S.E."/>
        </authorList>
    </citation>
    <scope>NUCLEOTIDE SEQUENCE [LARGE SCALE GENOMIC DNA]</scope>
    <source>
        <strain evidence="1">4086291</strain>
    </source>
</reference>
<dbReference type="AlphaFoldDB" id="A0A1X6NPQ8"/>